<keyword evidence="3" id="KW-1185">Reference proteome</keyword>
<accession>A0A3L7ARK6</accession>
<name>A0A3L7ARK6_9MICO</name>
<keyword evidence="1" id="KW-0812">Transmembrane</keyword>
<evidence type="ECO:0000313" key="3">
    <source>
        <dbReference type="Proteomes" id="UP000269438"/>
    </source>
</evidence>
<evidence type="ECO:0000256" key="1">
    <source>
        <dbReference type="SAM" id="Phobius"/>
    </source>
</evidence>
<dbReference type="RefSeq" id="WP_121688262.1">
    <property type="nucleotide sequence ID" value="NZ_RCUY01000005.1"/>
</dbReference>
<protein>
    <recommendedName>
        <fullName evidence="4">DUF3188 domain-containing protein</fullName>
    </recommendedName>
</protein>
<reference evidence="2 3" key="1">
    <citation type="submission" date="2018-10" db="EMBL/GenBank/DDBJ databases">
        <authorList>
            <person name="Li J."/>
        </authorList>
    </citation>
    <scope>NUCLEOTIDE SEQUENCE [LARGE SCALE GENOMIC DNA]</scope>
    <source>
        <strain evidence="2 3">JCM 11654</strain>
    </source>
</reference>
<dbReference type="Proteomes" id="UP000269438">
    <property type="component" value="Unassembled WGS sequence"/>
</dbReference>
<feature type="transmembrane region" description="Helical" evidence="1">
    <location>
        <begin position="12"/>
        <end position="34"/>
    </location>
</feature>
<comment type="caution">
    <text evidence="2">The sequence shown here is derived from an EMBL/GenBank/DDBJ whole genome shotgun (WGS) entry which is preliminary data.</text>
</comment>
<proteinExistence type="predicted"/>
<keyword evidence="1" id="KW-0472">Membrane</keyword>
<gene>
    <name evidence="2" type="ORF">D9V34_07840</name>
</gene>
<evidence type="ECO:0008006" key="4">
    <source>
        <dbReference type="Google" id="ProtNLM"/>
    </source>
</evidence>
<keyword evidence="1" id="KW-1133">Transmembrane helix</keyword>
<feature type="transmembrane region" description="Helical" evidence="1">
    <location>
        <begin position="40"/>
        <end position="59"/>
    </location>
</feature>
<organism evidence="2 3">
    <name type="scientific">Mycetocola lacteus</name>
    <dbReference type="NCBI Taxonomy" id="76637"/>
    <lineage>
        <taxon>Bacteria</taxon>
        <taxon>Bacillati</taxon>
        <taxon>Actinomycetota</taxon>
        <taxon>Actinomycetes</taxon>
        <taxon>Micrococcales</taxon>
        <taxon>Microbacteriaceae</taxon>
        <taxon>Mycetocola</taxon>
    </lineage>
</organism>
<dbReference type="AlphaFoldDB" id="A0A3L7ARK6"/>
<dbReference type="EMBL" id="RCUY01000005">
    <property type="protein sequence ID" value="RLP83133.1"/>
    <property type="molecule type" value="Genomic_DNA"/>
</dbReference>
<evidence type="ECO:0000313" key="2">
    <source>
        <dbReference type="EMBL" id="RLP83133.1"/>
    </source>
</evidence>
<sequence length="79" mass="8721">MTAPNLAWHKIQFFRDFAFGMGAAVIAFIVLSAIDGGNVTYIVPAIVLVLGAVIAYVRYRRRLARDIAQHDEESGAQTR</sequence>